<reference evidence="9" key="1">
    <citation type="submission" date="2025-08" db="UniProtKB">
        <authorList>
            <consortium name="RefSeq"/>
        </authorList>
    </citation>
    <scope>IDENTIFICATION</scope>
</reference>
<evidence type="ECO:0000256" key="1">
    <source>
        <dbReference type="ARBA" id="ARBA00022723"/>
    </source>
</evidence>
<feature type="region of interest" description="Disordered" evidence="6">
    <location>
        <begin position="246"/>
        <end position="297"/>
    </location>
</feature>
<accession>A0AB39Z381</accession>
<dbReference type="PANTHER" id="PTHR13267:SF3">
    <property type="entry name" value="ZINC FINGER PROTEIN 277"/>
    <property type="match status" value="1"/>
</dbReference>
<feature type="region of interest" description="Disordered" evidence="6">
    <location>
        <begin position="1"/>
        <end position="23"/>
    </location>
</feature>
<name>A0AB39Z381_DROSZ</name>
<dbReference type="Proteomes" id="UP001652628">
    <property type="component" value="Chromosome 2R"/>
</dbReference>
<evidence type="ECO:0000313" key="8">
    <source>
        <dbReference type="Proteomes" id="UP001652628"/>
    </source>
</evidence>
<keyword evidence="3" id="KW-0862">Zinc</keyword>
<dbReference type="PROSITE" id="PS00028">
    <property type="entry name" value="ZINC_FINGER_C2H2_1"/>
    <property type="match status" value="2"/>
</dbReference>
<evidence type="ECO:0000256" key="2">
    <source>
        <dbReference type="ARBA" id="ARBA00022771"/>
    </source>
</evidence>
<keyword evidence="1" id="KW-0479">Metal-binding</keyword>
<dbReference type="InterPro" id="IPR013087">
    <property type="entry name" value="Znf_C2H2_type"/>
</dbReference>
<comment type="similarity">
    <text evidence="4">Belongs to the ZNF277 family.</text>
</comment>
<evidence type="ECO:0000256" key="6">
    <source>
        <dbReference type="SAM" id="MobiDB-lite"/>
    </source>
</evidence>
<gene>
    <name evidence="9" type="primary">LOC108008460</name>
</gene>
<dbReference type="GeneID" id="108008460"/>
<dbReference type="InterPro" id="IPR040048">
    <property type="entry name" value="ZNF277"/>
</dbReference>
<evidence type="ECO:0000313" key="9">
    <source>
        <dbReference type="RefSeq" id="XP_016927803.2"/>
    </source>
</evidence>
<dbReference type="PANTHER" id="PTHR13267">
    <property type="entry name" value="ZINC FINGER PROTEIN 277"/>
    <property type="match status" value="1"/>
</dbReference>
<dbReference type="PROSITE" id="PS50157">
    <property type="entry name" value="ZINC_FINGER_C2H2_2"/>
    <property type="match status" value="1"/>
</dbReference>
<dbReference type="InterPro" id="IPR036236">
    <property type="entry name" value="Znf_C2H2_sf"/>
</dbReference>
<dbReference type="Pfam" id="PF12756">
    <property type="entry name" value="zf-C2H2_2"/>
    <property type="match status" value="2"/>
</dbReference>
<dbReference type="SUPFAM" id="SSF57667">
    <property type="entry name" value="beta-beta-alpha zinc fingers"/>
    <property type="match status" value="2"/>
</dbReference>
<dbReference type="AlphaFoldDB" id="A0AB39Z381"/>
<dbReference type="GO" id="GO:0008270">
    <property type="term" value="F:zinc ion binding"/>
    <property type="evidence" value="ECO:0007669"/>
    <property type="project" value="UniProtKB-KW"/>
</dbReference>
<feature type="compositionally biased region" description="Basic and acidic residues" evidence="6">
    <location>
        <begin position="279"/>
        <end position="288"/>
    </location>
</feature>
<dbReference type="RefSeq" id="XP_016927803.2">
    <property type="nucleotide sequence ID" value="XM_017072314.4"/>
</dbReference>
<organism evidence="8 9">
    <name type="scientific">Drosophila suzukii</name>
    <name type="common">Spotted-wing drosophila fruit fly</name>
    <dbReference type="NCBI Taxonomy" id="28584"/>
    <lineage>
        <taxon>Eukaryota</taxon>
        <taxon>Metazoa</taxon>
        <taxon>Ecdysozoa</taxon>
        <taxon>Arthropoda</taxon>
        <taxon>Hexapoda</taxon>
        <taxon>Insecta</taxon>
        <taxon>Pterygota</taxon>
        <taxon>Neoptera</taxon>
        <taxon>Endopterygota</taxon>
        <taxon>Diptera</taxon>
        <taxon>Brachycera</taxon>
        <taxon>Muscomorpha</taxon>
        <taxon>Ephydroidea</taxon>
        <taxon>Drosophilidae</taxon>
        <taxon>Drosophila</taxon>
        <taxon>Sophophora</taxon>
    </lineage>
</organism>
<dbReference type="SMART" id="SM00355">
    <property type="entry name" value="ZnF_C2H2"/>
    <property type="match status" value="4"/>
</dbReference>
<evidence type="ECO:0000256" key="3">
    <source>
        <dbReference type="ARBA" id="ARBA00022833"/>
    </source>
</evidence>
<evidence type="ECO:0000256" key="4">
    <source>
        <dbReference type="ARBA" id="ARBA00034119"/>
    </source>
</evidence>
<protein>
    <submittedName>
        <fullName evidence="9">Zinc finger protein 277</fullName>
    </submittedName>
</protein>
<keyword evidence="8" id="KW-1185">Reference proteome</keyword>
<dbReference type="InterPro" id="IPR041661">
    <property type="entry name" value="ZN622/Rei1/Reh1_Znf-C2H2"/>
</dbReference>
<sequence>MEHEVAVPGEDGPPEGIKSSPPLKPSANTAIKCLKCDKVYIFPADKDDCLAHLYLEHRLVIADVEDIALLEDYLQYWEKEFQAHEFEQYCTTMFLDQLPDGKYARNEKYYLLCDILPQDYELRRRLKEKRLSEALERHQFELTDRNFSKECLFCRTVIKGLRADYLDHLFDKHFLLVGKPEKLVYVDELLDHLEENLNRLMCLYCEKIFRDRPTLKEHMRKKGHKRINPNRREYDKYFLINYNRGPAAPTPRKQQHHSKRRQETASVSTVADPETGSVDFDKHFARPDSDDEHDSDWSDWAADGEPSAIRCLYCPHLGDNFAALKDHMLDAHRLDFDKATSPLNFYQRVKVVNYLRRQMCVLRCATCDLQFDEQELLVEHMAQELHCGIGDRTSWDKPEFFFPYMENDGLLCVLDDSAGDDPEGDVVRIISEDSLAQINKDAERLSLENFKL</sequence>
<feature type="domain" description="C2H2-type" evidence="7">
    <location>
        <begin position="200"/>
        <end position="229"/>
    </location>
</feature>
<keyword evidence="2 5" id="KW-0863">Zinc-finger</keyword>
<evidence type="ECO:0000256" key="5">
    <source>
        <dbReference type="PROSITE-ProRule" id="PRU00042"/>
    </source>
</evidence>
<proteinExistence type="inferred from homology"/>
<evidence type="ECO:0000259" key="7">
    <source>
        <dbReference type="PROSITE" id="PS50157"/>
    </source>
</evidence>